<protein>
    <recommendedName>
        <fullName evidence="8">Ribosomal protein uS12 methylthiotransferase RimO</fullName>
        <shortName evidence="8">uS12 MTTase</shortName>
        <shortName evidence="8">uS12 methylthiotransferase</shortName>
        <ecNumber evidence="8">2.8.4.4</ecNumber>
    </recommendedName>
    <alternativeName>
        <fullName evidence="8">Ribosomal protein uS12 (aspartate-C(3))-methylthiotransferase</fullName>
    </alternativeName>
    <alternativeName>
        <fullName evidence="8">Ribosome maturation factor RimO</fullName>
    </alternativeName>
</protein>
<dbReference type="InterPro" id="IPR005840">
    <property type="entry name" value="Ribosomal_uS12_MeSTrfase_RimO"/>
</dbReference>
<dbReference type="SUPFAM" id="SSF102114">
    <property type="entry name" value="Radical SAM enzymes"/>
    <property type="match status" value="1"/>
</dbReference>
<evidence type="ECO:0000259" key="9">
    <source>
        <dbReference type="PROSITE" id="PS50926"/>
    </source>
</evidence>
<dbReference type="GO" id="GO:0051539">
    <property type="term" value="F:4 iron, 4 sulfur cluster binding"/>
    <property type="evidence" value="ECO:0007669"/>
    <property type="project" value="UniProtKB-UniRule"/>
</dbReference>
<dbReference type="PROSITE" id="PS50926">
    <property type="entry name" value="TRAM"/>
    <property type="match status" value="1"/>
</dbReference>
<dbReference type="FunFam" id="3.80.30.20:FF:000001">
    <property type="entry name" value="tRNA-2-methylthio-N(6)-dimethylallyladenosine synthase 2"/>
    <property type="match status" value="1"/>
</dbReference>
<evidence type="ECO:0000259" key="10">
    <source>
        <dbReference type="PROSITE" id="PS51449"/>
    </source>
</evidence>
<comment type="function">
    <text evidence="8">Catalyzes the methylthiolation of an aspartic acid residue of ribosomal protein uS12.</text>
</comment>
<dbReference type="GO" id="GO:0005840">
    <property type="term" value="C:ribosome"/>
    <property type="evidence" value="ECO:0007669"/>
    <property type="project" value="UniProtKB-KW"/>
</dbReference>
<evidence type="ECO:0000313" key="13">
    <source>
        <dbReference type="Proteomes" id="UP000185544"/>
    </source>
</evidence>
<comment type="caution">
    <text evidence="8">Lacks conserved residue(s) required for the propagation of feature annotation.</text>
</comment>
<proteinExistence type="inferred from homology"/>
<dbReference type="Pfam" id="PF18693">
    <property type="entry name" value="TRAM_2"/>
    <property type="match status" value="1"/>
</dbReference>
<dbReference type="InterPro" id="IPR023404">
    <property type="entry name" value="rSAM_horseshoe"/>
</dbReference>
<keyword evidence="3 8" id="KW-0808">Transferase</keyword>
<dbReference type="STRING" id="1882918.BCY86_05380"/>
<evidence type="ECO:0000256" key="8">
    <source>
        <dbReference type="HAMAP-Rule" id="MF_01865"/>
    </source>
</evidence>
<dbReference type="NCBIfam" id="TIGR00089">
    <property type="entry name" value="MiaB/RimO family radical SAM methylthiotransferase"/>
    <property type="match status" value="1"/>
</dbReference>
<evidence type="ECO:0000256" key="6">
    <source>
        <dbReference type="ARBA" id="ARBA00023004"/>
    </source>
</evidence>
<name>A0A1L6MX77_9BACT</name>
<dbReference type="InterPro" id="IPR012340">
    <property type="entry name" value="NA-bd_OB-fold"/>
</dbReference>
<dbReference type="PANTHER" id="PTHR43837:SF1">
    <property type="entry name" value="RIBOSOMAL PROTEIN US12 METHYLTHIOTRANSFERASE RIMO"/>
    <property type="match status" value="1"/>
</dbReference>
<evidence type="ECO:0000259" key="11">
    <source>
        <dbReference type="PROSITE" id="PS51918"/>
    </source>
</evidence>
<dbReference type="SFLD" id="SFLDS00029">
    <property type="entry name" value="Radical_SAM"/>
    <property type="match status" value="1"/>
</dbReference>
<evidence type="ECO:0000256" key="5">
    <source>
        <dbReference type="ARBA" id="ARBA00022723"/>
    </source>
</evidence>
<comment type="subcellular location">
    <subcellularLocation>
        <location evidence="8">Cytoplasm</location>
    </subcellularLocation>
</comment>
<dbReference type="Gene3D" id="2.40.50.140">
    <property type="entry name" value="Nucleic acid-binding proteins"/>
    <property type="match status" value="1"/>
</dbReference>
<feature type="binding site" evidence="8">
    <location>
        <position position="140"/>
    </location>
    <ligand>
        <name>[4Fe-4S] cluster</name>
        <dbReference type="ChEBI" id="CHEBI:49883"/>
        <label>2</label>
        <note>4Fe-4S-S-AdoMet</note>
    </ligand>
</feature>
<dbReference type="GO" id="GO:0103039">
    <property type="term" value="F:protein methylthiotransferase activity"/>
    <property type="evidence" value="ECO:0007669"/>
    <property type="project" value="UniProtKB-EC"/>
</dbReference>
<dbReference type="Pfam" id="PF00919">
    <property type="entry name" value="UPF0004"/>
    <property type="match status" value="1"/>
</dbReference>
<feature type="domain" description="MTTase N-terminal" evidence="10">
    <location>
        <begin position="1"/>
        <end position="98"/>
    </location>
</feature>
<keyword evidence="5 8" id="KW-0479">Metal-binding</keyword>
<comment type="catalytic activity">
    <reaction evidence="8">
        <text>L-aspartate(89)-[ribosomal protein uS12]-hydrogen + (sulfur carrier)-SH + AH2 + 2 S-adenosyl-L-methionine = 3-methylsulfanyl-L-aspartate(89)-[ribosomal protein uS12]-hydrogen + (sulfur carrier)-H + 5'-deoxyadenosine + L-methionine + A + S-adenosyl-L-homocysteine + 2 H(+)</text>
        <dbReference type="Rhea" id="RHEA:37087"/>
        <dbReference type="Rhea" id="RHEA-COMP:10460"/>
        <dbReference type="Rhea" id="RHEA-COMP:10461"/>
        <dbReference type="Rhea" id="RHEA-COMP:14737"/>
        <dbReference type="Rhea" id="RHEA-COMP:14739"/>
        <dbReference type="ChEBI" id="CHEBI:13193"/>
        <dbReference type="ChEBI" id="CHEBI:15378"/>
        <dbReference type="ChEBI" id="CHEBI:17319"/>
        <dbReference type="ChEBI" id="CHEBI:17499"/>
        <dbReference type="ChEBI" id="CHEBI:29917"/>
        <dbReference type="ChEBI" id="CHEBI:29961"/>
        <dbReference type="ChEBI" id="CHEBI:57844"/>
        <dbReference type="ChEBI" id="CHEBI:57856"/>
        <dbReference type="ChEBI" id="CHEBI:59789"/>
        <dbReference type="ChEBI" id="CHEBI:64428"/>
        <dbReference type="ChEBI" id="CHEBI:73599"/>
        <dbReference type="EC" id="2.8.4.4"/>
    </reaction>
</comment>
<dbReference type="InterPro" id="IPR005839">
    <property type="entry name" value="Methylthiotransferase"/>
</dbReference>
<dbReference type="InterPro" id="IPR038135">
    <property type="entry name" value="Methylthiotransferase_N_sf"/>
</dbReference>
<keyword evidence="13" id="KW-1185">Reference proteome</keyword>
<dbReference type="InterPro" id="IPR007197">
    <property type="entry name" value="rSAM"/>
</dbReference>
<dbReference type="InterPro" id="IPR013848">
    <property type="entry name" value="Methylthiotransferase_N"/>
</dbReference>
<dbReference type="InterPro" id="IPR058240">
    <property type="entry name" value="rSAM_sf"/>
</dbReference>
<keyword evidence="12" id="KW-0687">Ribonucleoprotein</keyword>
<dbReference type="AlphaFoldDB" id="A0A1L6MX77"/>
<sequence length="455" mass="51842">MLGVAEQSGYRLTDFPEEASVIVVNTCGFIEEAKKESIETIVELASWKQNGGCKKLIVTGCLSQRYPQELSAQMPEVDHFLGSSDMLRLKDVLQDRADRMLVGNPADWLISSADPRALTQSRVSAYIKIAEGCDRKCSFCAIPQFRGVQRSRDPQDILREAEHLISLGAVELNLISQDTLRYGHNLPSQKRIPLSKLVEQIANLTGVQWVRLFYLYPQKLEEELLELLAGHPHVVPYVDMPLQHAADPMLKRMKRGCGKDRQKRIVEQLRLAVPRLTFRTAFIVGHPGETQEEFEELYEFVQWARFEYAAVFRYSDEESCPSYQLESKVKPLVTANRQRRLVALQERIAREKNQAYLDQELDILVEGPSEEHKWVYQGRHAGQAPEIDGRVFLSGEAFIPGEIVRVQISQATTYDLVGETLYPPSSPVHTAKEKKKTKRRFLPLLPHKPTSPLNH</sequence>
<dbReference type="KEGG" id="pabo:BCY86_05380"/>
<comment type="cofactor">
    <cofactor evidence="8">
        <name>[4Fe-4S] cluster</name>
        <dbReference type="ChEBI" id="CHEBI:49883"/>
    </cofactor>
    <text evidence="8">Binds 2 [4Fe-4S] clusters. One cluster is coordinated with 3 cysteines and an exchangeable S-adenosyl-L-methionine.</text>
</comment>
<dbReference type="Proteomes" id="UP000185544">
    <property type="component" value="Chromosome"/>
</dbReference>
<keyword evidence="12" id="KW-0689">Ribosomal protein</keyword>
<organism evidence="12 13">
    <name type="scientific">Pajaroellobacter abortibovis</name>
    <dbReference type="NCBI Taxonomy" id="1882918"/>
    <lineage>
        <taxon>Bacteria</taxon>
        <taxon>Pseudomonadati</taxon>
        <taxon>Myxococcota</taxon>
        <taxon>Polyangia</taxon>
        <taxon>Polyangiales</taxon>
        <taxon>Polyangiaceae</taxon>
    </lineage>
</organism>
<reference evidence="12 13" key="1">
    <citation type="submission" date="2016-08" db="EMBL/GenBank/DDBJ databases">
        <title>Identification and validation of antigenic proteins from Pajaroellobacter abortibovis using de-novo genome sequence assembly and reverse vaccinology.</title>
        <authorList>
            <person name="Welly B.T."/>
            <person name="Miller M.R."/>
            <person name="Stott J.L."/>
            <person name="Blanchard M.T."/>
            <person name="Islas-Trejo A.D."/>
            <person name="O'Rourke S.M."/>
            <person name="Young A.E."/>
            <person name="Medrano J.F."/>
            <person name="Van Eenennaam A.L."/>
        </authorList>
    </citation>
    <scope>NUCLEOTIDE SEQUENCE [LARGE SCALE GENOMIC DNA]</scope>
    <source>
        <strain evidence="12 13">BTF92-0548A/99-0131</strain>
    </source>
</reference>
<dbReference type="PROSITE" id="PS01278">
    <property type="entry name" value="MTTASE_RADICAL"/>
    <property type="match status" value="1"/>
</dbReference>
<dbReference type="EMBL" id="CP016908">
    <property type="protein sequence ID" value="APS00173.1"/>
    <property type="molecule type" value="Genomic_DNA"/>
</dbReference>
<evidence type="ECO:0000313" key="12">
    <source>
        <dbReference type="EMBL" id="APS00173.1"/>
    </source>
</evidence>
<feature type="binding site" evidence="8">
    <location>
        <position position="137"/>
    </location>
    <ligand>
        <name>[4Fe-4S] cluster</name>
        <dbReference type="ChEBI" id="CHEBI:49883"/>
        <label>2</label>
        <note>4Fe-4S-S-AdoMet</note>
    </ligand>
</feature>
<dbReference type="InterPro" id="IPR002792">
    <property type="entry name" value="TRAM_dom"/>
</dbReference>
<keyword evidence="4 8" id="KW-0949">S-adenosyl-L-methionine</keyword>
<dbReference type="GO" id="GO:0035599">
    <property type="term" value="F:aspartic acid methylthiotransferase activity"/>
    <property type="evidence" value="ECO:0007669"/>
    <property type="project" value="TreeGrafter"/>
</dbReference>
<keyword evidence="1 8" id="KW-0004">4Fe-4S</keyword>
<dbReference type="Pfam" id="PF04055">
    <property type="entry name" value="Radical_SAM"/>
    <property type="match status" value="1"/>
</dbReference>
<feature type="domain" description="Radical SAM core" evidence="11">
    <location>
        <begin position="119"/>
        <end position="351"/>
    </location>
</feature>
<accession>A0A1L6MX77</accession>
<comment type="similarity">
    <text evidence="8">Belongs to the methylthiotransferase family. RimO subfamily.</text>
</comment>
<evidence type="ECO:0000256" key="7">
    <source>
        <dbReference type="ARBA" id="ARBA00023014"/>
    </source>
</evidence>
<dbReference type="NCBIfam" id="TIGR01125">
    <property type="entry name" value="30S ribosomal protein S12 methylthiotransferase RimO"/>
    <property type="match status" value="1"/>
</dbReference>
<dbReference type="EC" id="2.8.4.4" evidence="8"/>
<dbReference type="GO" id="GO:0005829">
    <property type="term" value="C:cytosol"/>
    <property type="evidence" value="ECO:0007669"/>
    <property type="project" value="TreeGrafter"/>
</dbReference>
<gene>
    <name evidence="8" type="primary">rimO</name>
    <name evidence="12" type="ORF">BCY86_05380</name>
</gene>
<dbReference type="PROSITE" id="PS51449">
    <property type="entry name" value="MTTASE_N"/>
    <property type="match status" value="1"/>
</dbReference>
<feature type="domain" description="TRAM" evidence="9">
    <location>
        <begin position="354"/>
        <end position="422"/>
    </location>
</feature>
<dbReference type="PROSITE" id="PS51918">
    <property type="entry name" value="RADICAL_SAM"/>
    <property type="match status" value="1"/>
</dbReference>
<feature type="binding site" evidence="8">
    <location>
        <position position="133"/>
    </location>
    <ligand>
        <name>[4Fe-4S] cluster</name>
        <dbReference type="ChEBI" id="CHEBI:49883"/>
        <label>2</label>
        <note>4Fe-4S-S-AdoMet</note>
    </ligand>
</feature>
<keyword evidence="6 8" id="KW-0408">Iron</keyword>
<dbReference type="SFLD" id="SFLDG01061">
    <property type="entry name" value="methylthiotransferase"/>
    <property type="match status" value="1"/>
</dbReference>
<dbReference type="Gene3D" id="3.80.30.20">
    <property type="entry name" value="tm_1862 like domain"/>
    <property type="match status" value="1"/>
</dbReference>
<dbReference type="PANTHER" id="PTHR43837">
    <property type="entry name" value="RIBOSOMAL PROTEIN S12 METHYLTHIOTRANSFERASE RIMO"/>
    <property type="match status" value="1"/>
</dbReference>
<keyword evidence="7 8" id="KW-0411">Iron-sulfur</keyword>
<dbReference type="InterPro" id="IPR006638">
    <property type="entry name" value="Elp3/MiaA/NifB-like_rSAM"/>
</dbReference>
<dbReference type="InterPro" id="IPR020612">
    <property type="entry name" value="Methylthiotransferase_CS"/>
</dbReference>
<evidence type="ECO:0000256" key="1">
    <source>
        <dbReference type="ARBA" id="ARBA00022485"/>
    </source>
</evidence>
<evidence type="ECO:0000256" key="4">
    <source>
        <dbReference type="ARBA" id="ARBA00022691"/>
    </source>
</evidence>
<dbReference type="Gene3D" id="3.40.50.12160">
    <property type="entry name" value="Methylthiotransferase, N-terminal domain"/>
    <property type="match status" value="1"/>
</dbReference>
<dbReference type="CDD" id="cd01335">
    <property type="entry name" value="Radical_SAM"/>
    <property type="match status" value="1"/>
</dbReference>
<dbReference type="SFLD" id="SFLDG01082">
    <property type="entry name" value="B12-binding_domain_containing"/>
    <property type="match status" value="1"/>
</dbReference>
<evidence type="ECO:0000256" key="2">
    <source>
        <dbReference type="ARBA" id="ARBA00022490"/>
    </source>
</evidence>
<dbReference type="GO" id="GO:0006400">
    <property type="term" value="P:tRNA modification"/>
    <property type="evidence" value="ECO:0007669"/>
    <property type="project" value="InterPro"/>
</dbReference>
<evidence type="ECO:0000256" key="3">
    <source>
        <dbReference type="ARBA" id="ARBA00022679"/>
    </source>
</evidence>
<dbReference type="GO" id="GO:0046872">
    <property type="term" value="F:metal ion binding"/>
    <property type="evidence" value="ECO:0007669"/>
    <property type="project" value="UniProtKB-KW"/>
</dbReference>
<dbReference type="HAMAP" id="MF_01865">
    <property type="entry name" value="MTTase_RimO"/>
    <property type="match status" value="1"/>
</dbReference>
<dbReference type="SMART" id="SM00729">
    <property type="entry name" value="Elp3"/>
    <property type="match status" value="1"/>
</dbReference>
<keyword evidence="2 8" id="KW-0963">Cytoplasm</keyword>